<evidence type="ECO:0000256" key="1">
    <source>
        <dbReference type="SAM" id="SignalP"/>
    </source>
</evidence>
<feature type="signal peptide" evidence="1">
    <location>
        <begin position="1"/>
        <end position="24"/>
    </location>
</feature>
<dbReference type="Proteomes" id="UP000192366">
    <property type="component" value="Unassembled WGS sequence"/>
</dbReference>
<keyword evidence="1" id="KW-0732">Signal</keyword>
<dbReference type="AlphaFoldDB" id="A0A1W9Z2Z7"/>
<dbReference type="PROSITE" id="PS51257">
    <property type="entry name" value="PROKAR_LIPOPROTEIN"/>
    <property type="match status" value="1"/>
</dbReference>
<dbReference type="InterPro" id="IPR021417">
    <property type="entry name" value="DUF3060"/>
</dbReference>
<protein>
    <recommendedName>
        <fullName evidence="4">DUF3060 domain-containing protein</fullName>
    </recommendedName>
</protein>
<dbReference type="Pfam" id="PF11259">
    <property type="entry name" value="DUF3060"/>
    <property type="match status" value="1"/>
</dbReference>
<name>A0A1W9Z2Z7_MYCBA</name>
<evidence type="ECO:0000313" key="2">
    <source>
        <dbReference type="EMBL" id="ORA06698.1"/>
    </source>
</evidence>
<feature type="chain" id="PRO_5038838305" description="DUF3060 domain-containing protein" evidence="1">
    <location>
        <begin position="25"/>
        <end position="132"/>
    </location>
</feature>
<evidence type="ECO:0008006" key="4">
    <source>
        <dbReference type="Google" id="ProtNLM"/>
    </source>
</evidence>
<evidence type="ECO:0000313" key="3">
    <source>
        <dbReference type="Proteomes" id="UP000192366"/>
    </source>
</evidence>
<dbReference type="OrthoDB" id="4752871at2"/>
<comment type="caution">
    <text evidence="2">The sequence shown here is derived from an EMBL/GenBank/DDBJ whole genome shotgun (WGS) entry which is preliminary data.</text>
</comment>
<reference evidence="2 3" key="1">
    <citation type="submission" date="2017-02" db="EMBL/GenBank/DDBJ databases">
        <title>The new phylogeny of genus Mycobacterium.</title>
        <authorList>
            <person name="Tortoli E."/>
            <person name="Trovato A."/>
            <person name="Cirillo D.M."/>
        </authorList>
    </citation>
    <scope>NUCLEOTIDE SEQUENCE [LARGE SCALE GENOMIC DNA]</scope>
    <source>
        <strain evidence="2 3">DSM 45578</strain>
    </source>
</reference>
<dbReference type="STRING" id="564198.BST17_03380"/>
<sequence length="132" mass="12850">MRTQIVGMSAAALLALGLAGCGSGGDTGSPTVTAGSSGAQVEIGNTINYGSVGTTADIDCADGKSLNIGGSNNTLTVTGSCASVNVGGADNKITLDNVETEISVVGLDNTVVYRAGNPKVEDLGSGNKVDKG</sequence>
<gene>
    <name evidence="2" type="ORF">BST17_03380</name>
</gene>
<keyword evidence="3" id="KW-1185">Reference proteome</keyword>
<dbReference type="RefSeq" id="WP_083055517.1">
    <property type="nucleotide sequence ID" value="NZ_JACKVM010000008.1"/>
</dbReference>
<dbReference type="EMBL" id="MVHJ01000002">
    <property type="protein sequence ID" value="ORA06698.1"/>
    <property type="molecule type" value="Genomic_DNA"/>
</dbReference>
<organism evidence="2 3">
    <name type="scientific">Mycolicibacterium bacteremicum</name>
    <name type="common">Mycobacterium bacteremicum</name>
    <dbReference type="NCBI Taxonomy" id="564198"/>
    <lineage>
        <taxon>Bacteria</taxon>
        <taxon>Bacillati</taxon>
        <taxon>Actinomycetota</taxon>
        <taxon>Actinomycetes</taxon>
        <taxon>Mycobacteriales</taxon>
        <taxon>Mycobacteriaceae</taxon>
        <taxon>Mycolicibacterium</taxon>
    </lineage>
</organism>
<proteinExistence type="predicted"/>
<accession>A0A1W9Z2Z7</accession>